<dbReference type="Pfam" id="PF18765">
    <property type="entry name" value="Polbeta"/>
    <property type="match status" value="1"/>
</dbReference>
<evidence type="ECO:0000313" key="2">
    <source>
        <dbReference type="EMBL" id="MCW0482977.1"/>
    </source>
</evidence>
<dbReference type="SUPFAM" id="SSF81301">
    <property type="entry name" value="Nucleotidyltransferase"/>
    <property type="match status" value="1"/>
</dbReference>
<sequence length="102" mass="11431">MRKELNIGLNSPDLERVVRIIQKSPSIQDAILFGSRAKGTFSPGSDIDIALKGKDLVLNDVLDLKIALEELNLPYKFDLVIYDRITEEALKEHITRVGISLL</sequence>
<dbReference type="Gene3D" id="3.30.460.10">
    <property type="entry name" value="Beta Polymerase, domain 2"/>
    <property type="match status" value="1"/>
</dbReference>
<feature type="domain" description="Polymerase beta nucleotidyltransferase" evidence="1">
    <location>
        <begin position="16"/>
        <end position="101"/>
    </location>
</feature>
<dbReference type="CDD" id="cd05403">
    <property type="entry name" value="NT_KNTase_like"/>
    <property type="match status" value="1"/>
</dbReference>
<evidence type="ECO:0000259" key="1">
    <source>
        <dbReference type="Pfam" id="PF18765"/>
    </source>
</evidence>
<protein>
    <submittedName>
        <fullName evidence="2">Nucleotidyltransferase domain-containing protein</fullName>
    </submittedName>
</protein>
<gene>
    <name evidence="2" type="ORF">N2K84_09575</name>
</gene>
<reference evidence="2" key="1">
    <citation type="submission" date="2022-10" db="EMBL/GenBank/DDBJ databases">
        <title>Gaoshiqiia sediminis gen. nov., sp. nov., isolated from coastal sediment.</title>
        <authorList>
            <person name="Yu W.X."/>
            <person name="Mu D.S."/>
            <person name="Du J.Z."/>
            <person name="Liang Y.Q."/>
        </authorList>
    </citation>
    <scope>NUCLEOTIDE SEQUENCE</scope>
    <source>
        <strain evidence="2">A06</strain>
    </source>
</reference>
<comment type="caution">
    <text evidence="2">The sequence shown here is derived from an EMBL/GenBank/DDBJ whole genome shotgun (WGS) entry which is preliminary data.</text>
</comment>
<organism evidence="2 3">
    <name type="scientific">Gaoshiqia sediminis</name>
    <dbReference type="NCBI Taxonomy" id="2986998"/>
    <lineage>
        <taxon>Bacteria</taxon>
        <taxon>Pseudomonadati</taxon>
        <taxon>Bacteroidota</taxon>
        <taxon>Bacteroidia</taxon>
        <taxon>Marinilabiliales</taxon>
        <taxon>Prolixibacteraceae</taxon>
        <taxon>Gaoshiqia</taxon>
    </lineage>
</organism>
<dbReference type="Proteomes" id="UP001163821">
    <property type="component" value="Unassembled WGS sequence"/>
</dbReference>
<keyword evidence="3" id="KW-1185">Reference proteome</keyword>
<dbReference type="RefSeq" id="WP_282591579.1">
    <property type="nucleotide sequence ID" value="NZ_JAPAAF010000010.1"/>
</dbReference>
<proteinExistence type="predicted"/>
<dbReference type="InterPro" id="IPR043519">
    <property type="entry name" value="NT_sf"/>
</dbReference>
<dbReference type="InterPro" id="IPR041633">
    <property type="entry name" value="Polbeta"/>
</dbReference>
<accession>A0AA41Y886</accession>
<name>A0AA41Y886_9BACT</name>
<dbReference type="AlphaFoldDB" id="A0AA41Y886"/>
<evidence type="ECO:0000313" key="3">
    <source>
        <dbReference type="Proteomes" id="UP001163821"/>
    </source>
</evidence>
<dbReference type="EMBL" id="JAPAAF010000010">
    <property type="protein sequence ID" value="MCW0482977.1"/>
    <property type="molecule type" value="Genomic_DNA"/>
</dbReference>